<dbReference type="AlphaFoldDB" id="A0A8S1LQK4"/>
<protein>
    <submittedName>
        <fullName evidence="1">Uncharacterized protein</fullName>
    </submittedName>
</protein>
<accession>A0A8S1LQK4</accession>
<name>A0A8S1LQK4_9CILI</name>
<dbReference type="Proteomes" id="UP000692954">
    <property type="component" value="Unassembled WGS sequence"/>
</dbReference>
<sequence length="147" mass="17813">MLKKQIILLIENSSIISIKGKEAFEILQLITINEICQIQQAPTKFLLSTNRRVIFEAILHRPQMQDIIFINQKKSIWQYSYDEISLDIDRDFQSSIVNHNKKFLIRKKFKLQTMKITFISSKYMQSIFFQYLRFQIYSKQSERRIYY</sequence>
<keyword evidence="2" id="KW-1185">Reference proteome</keyword>
<gene>
    <name evidence="1" type="ORF">PSON_ATCC_30995.1.T0230183</name>
</gene>
<organism evidence="1 2">
    <name type="scientific">Paramecium sonneborni</name>
    <dbReference type="NCBI Taxonomy" id="65129"/>
    <lineage>
        <taxon>Eukaryota</taxon>
        <taxon>Sar</taxon>
        <taxon>Alveolata</taxon>
        <taxon>Ciliophora</taxon>
        <taxon>Intramacronucleata</taxon>
        <taxon>Oligohymenophorea</taxon>
        <taxon>Peniculida</taxon>
        <taxon>Parameciidae</taxon>
        <taxon>Paramecium</taxon>
    </lineage>
</organism>
<comment type="caution">
    <text evidence="1">The sequence shown here is derived from an EMBL/GenBank/DDBJ whole genome shotgun (WGS) entry which is preliminary data.</text>
</comment>
<reference evidence="1" key="1">
    <citation type="submission" date="2021-01" db="EMBL/GenBank/DDBJ databases">
        <authorList>
            <consortium name="Genoscope - CEA"/>
            <person name="William W."/>
        </authorList>
    </citation>
    <scope>NUCLEOTIDE SEQUENCE</scope>
</reference>
<dbReference type="OrthoDB" id="288138at2759"/>
<dbReference type="EMBL" id="CAJJDN010000023">
    <property type="protein sequence ID" value="CAD8067723.1"/>
    <property type="molecule type" value="Genomic_DNA"/>
</dbReference>
<proteinExistence type="predicted"/>
<evidence type="ECO:0000313" key="2">
    <source>
        <dbReference type="Proteomes" id="UP000692954"/>
    </source>
</evidence>
<evidence type="ECO:0000313" key="1">
    <source>
        <dbReference type="EMBL" id="CAD8067723.1"/>
    </source>
</evidence>